<accession>A0A1I2IYY6</accession>
<protein>
    <recommendedName>
        <fullName evidence="2">SMODS-associated and fused to various effectors domain-containing protein</fullName>
    </recommendedName>
</protein>
<evidence type="ECO:0000259" key="2">
    <source>
        <dbReference type="Pfam" id="PF18145"/>
    </source>
</evidence>
<gene>
    <name evidence="3" type="ORF">SAMN04488120_10557</name>
</gene>
<name>A0A1I2IYY6_9GAMM</name>
<reference evidence="3 4" key="1">
    <citation type="submission" date="2016-10" db="EMBL/GenBank/DDBJ databases">
        <authorList>
            <person name="de Groot N.N."/>
        </authorList>
    </citation>
    <scope>NUCLEOTIDE SEQUENCE [LARGE SCALE GENOMIC DNA]</scope>
    <source>
        <strain evidence="3 4">DSM 23609</strain>
    </source>
</reference>
<feature type="domain" description="SMODS-associated and fused to various effectors" evidence="2">
    <location>
        <begin position="94"/>
        <end position="161"/>
    </location>
</feature>
<dbReference type="Proteomes" id="UP000199771">
    <property type="component" value="Unassembled WGS sequence"/>
</dbReference>
<feature type="transmembrane region" description="Helical" evidence="1">
    <location>
        <begin position="12"/>
        <end position="32"/>
    </location>
</feature>
<dbReference type="RefSeq" id="WP_091533114.1">
    <property type="nucleotide sequence ID" value="NZ_FOOC01000005.1"/>
</dbReference>
<dbReference type="OrthoDB" id="5772120at2"/>
<keyword evidence="4" id="KW-1185">Reference proteome</keyword>
<proteinExistence type="predicted"/>
<dbReference type="STRING" id="1076937.SAMN04488120_10557"/>
<keyword evidence="1" id="KW-1133">Transmembrane helix</keyword>
<keyword evidence="1" id="KW-0472">Membrane</keyword>
<dbReference type="Pfam" id="PF18145">
    <property type="entry name" value="SAVED"/>
    <property type="match status" value="1"/>
</dbReference>
<sequence>MSVESWWTLVDRIGIVVGLVVAVPIFWTWWQVTFGIQRRRRRWLREISQTPGARPGVLIIDQLAGRDVRVAVERYLASNPALAAIPSDRRQVVKRDSMLMPEHTADFARDLRSAVRRLQDAGVDVIHCFHAGPDVSAMIAGAELSNGPRVLLYHFEQGSYQNFGPLEPLRMN</sequence>
<evidence type="ECO:0000256" key="1">
    <source>
        <dbReference type="SAM" id="Phobius"/>
    </source>
</evidence>
<organism evidence="3 4">
    <name type="scientific">Fontimonas thermophila</name>
    <dbReference type="NCBI Taxonomy" id="1076937"/>
    <lineage>
        <taxon>Bacteria</taxon>
        <taxon>Pseudomonadati</taxon>
        <taxon>Pseudomonadota</taxon>
        <taxon>Gammaproteobacteria</taxon>
        <taxon>Nevskiales</taxon>
        <taxon>Nevskiaceae</taxon>
        <taxon>Fontimonas</taxon>
    </lineage>
</organism>
<dbReference type="InterPro" id="IPR040836">
    <property type="entry name" value="SAVED"/>
</dbReference>
<evidence type="ECO:0000313" key="4">
    <source>
        <dbReference type="Proteomes" id="UP000199771"/>
    </source>
</evidence>
<evidence type="ECO:0000313" key="3">
    <source>
        <dbReference type="EMBL" id="SFF47504.1"/>
    </source>
</evidence>
<dbReference type="EMBL" id="FOOC01000005">
    <property type="protein sequence ID" value="SFF47504.1"/>
    <property type="molecule type" value="Genomic_DNA"/>
</dbReference>
<keyword evidence="1" id="KW-0812">Transmembrane</keyword>
<dbReference type="AlphaFoldDB" id="A0A1I2IYY6"/>